<name>A0A0A1XKX3_ZEUCU</name>
<evidence type="ECO:0000256" key="2">
    <source>
        <dbReference type="SAM" id="Phobius"/>
    </source>
</evidence>
<protein>
    <submittedName>
        <fullName evidence="4">Transposable element Tc1 transposase</fullName>
    </submittedName>
</protein>
<dbReference type="Pfam" id="PF13358">
    <property type="entry name" value="DDE_3"/>
    <property type="match status" value="1"/>
</dbReference>
<organism evidence="4">
    <name type="scientific">Zeugodacus cucurbitae</name>
    <name type="common">Melon fruit fly</name>
    <name type="synonym">Bactrocera cucurbitae</name>
    <dbReference type="NCBI Taxonomy" id="28588"/>
    <lineage>
        <taxon>Eukaryota</taxon>
        <taxon>Metazoa</taxon>
        <taxon>Ecdysozoa</taxon>
        <taxon>Arthropoda</taxon>
        <taxon>Hexapoda</taxon>
        <taxon>Insecta</taxon>
        <taxon>Pterygota</taxon>
        <taxon>Neoptera</taxon>
        <taxon>Endopterygota</taxon>
        <taxon>Diptera</taxon>
        <taxon>Brachycera</taxon>
        <taxon>Muscomorpha</taxon>
        <taxon>Tephritoidea</taxon>
        <taxon>Tephritidae</taxon>
        <taxon>Zeugodacus</taxon>
        <taxon>Zeugodacus</taxon>
    </lineage>
</organism>
<dbReference type="SUPFAM" id="SSF46689">
    <property type="entry name" value="Homeodomain-like"/>
    <property type="match status" value="1"/>
</dbReference>
<keyword evidence="2" id="KW-0812">Transmembrane</keyword>
<accession>A0A0A1XKX3</accession>
<dbReference type="PANTHER" id="PTHR23022">
    <property type="entry name" value="TRANSPOSABLE ELEMENT-RELATED"/>
    <property type="match status" value="1"/>
</dbReference>
<dbReference type="InterPro" id="IPR009057">
    <property type="entry name" value="Homeodomain-like_sf"/>
</dbReference>
<dbReference type="AlphaFoldDB" id="A0A0A1XKX3"/>
<feature type="domain" description="Tc1-like transposase DDE" evidence="3">
    <location>
        <begin position="161"/>
        <end position="304"/>
    </location>
</feature>
<gene>
    <name evidence="4" type="primary">tc1a_1</name>
    <name evidence="4" type="ORF">g.16033</name>
</gene>
<reference evidence="4" key="2">
    <citation type="journal article" date="2015" name="Gigascience">
        <title>Reconstructing a comprehensive transcriptome assembly of a white-pupal translocated strain of the pest fruit fly Bactrocera cucurbitae.</title>
        <authorList>
            <person name="Sim S.B."/>
            <person name="Calla B."/>
            <person name="Hall B."/>
            <person name="DeRego T."/>
            <person name="Geib S.M."/>
        </authorList>
    </citation>
    <scope>NUCLEOTIDE SEQUENCE</scope>
</reference>
<evidence type="ECO:0000259" key="3">
    <source>
        <dbReference type="Pfam" id="PF13358"/>
    </source>
</evidence>
<dbReference type="Gene3D" id="3.30.420.10">
    <property type="entry name" value="Ribonuclease H-like superfamily/Ribonuclease H"/>
    <property type="match status" value="1"/>
</dbReference>
<dbReference type="InterPro" id="IPR036397">
    <property type="entry name" value="RNaseH_sf"/>
</dbReference>
<keyword evidence="2" id="KW-0472">Membrane</keyword>
<feature type="transmembrane region" description="Helical" evidence="2">
    <location>
        <begin position="147"/>
        <end position="163"/>
    </location>
</feature>
<dbReference type="PANTHER" id="PTHR23022:SF135">
    <property type="entry name" value="SI:DKEY-77F5.3"/>
    <property type="match status" value="1"/>
</dbReference>
<comment type="subcellular location">
    <subcellularLocation>
        <location evidence="1">Nucleus</location>
    </subcellularLocation>
</comment>
<sequence>MRGVSEEIKRKVERYFSAGKSARDIGKELKISHTTVLRIGKNSNLERLTCNKGGRPKKIQIREARHVGRLLISNKLTTPKQGLPLLTQNVSVWTLRRALKDAGYKAKEKKKKPALTKKKCFSRKDFLARHEYWTCDDWKRVIVNVNYLWAVFSFFLNFFKVIWSDETKINRFQSDGRSWYWSNNSGPLQPHQVKQTIKFGGGCLMMWGCITQYGVGPIVKIDGKMKKEQYWDILKTNLPIAMDMVRLRENRIIFQQDNDPKHSSKLVQNWLKSQSFSTMRWPAQSPDMNPIENLWSYLKRQLANYPNPPKGMQELWERVEDEWYSISPDFVQKLYESMPRRLNSLKKVKGLWTDY</sequence>
<proteinExistence type="predicted"/>
<keyword evidence="2" id="KW-1133">Transmembrane helix</keyword>
<reference evidence="4" key="1">
    <citation type="submission" date="2014-11" db="EMBL/GenBank/DDBJ databases">
        <authorList>
            <person name="Geib S."/>
        </authorList>
    </citation>
    <scope>NUCLEOTIDE SEQUENCE</scope>
</reference>
<dbReference type="InterPro" id="IPR052338">
    <property type="entry name" value="Transposase_5"/>
</dbReference>
<dbReference type="GO" id="GO:0005634">
    <property type="term" value="C:nucleus"/>
    <property type="evidence" value="ECO:0007669"/>
    <property type="project" value="UniProtKB-SubCell"/>
</dbReference>
<dbReference type="GO" id="GO:0003676">
    <property type="term" value="F:nucleic acid binding"/>
    <property type="evidence" value="ECO:0007669"/>
    <property type="project" value="InterPro"/>
</dbReference>
<evidence type="ECO:0000313" key="4">
    <source>
        <dbReference type="EMBL" id="JAD11597.1"/>
    </source>
</evidence>
<dbReference type="InterPro" id="IPR038717">
    <property type="entry name" value="Tc1-like_DDE_dom"/>
</dbReference>
<evidence type="ECO:0000256" key="1">
    <source>
        <dbReference type="ARBA" id="ARBA00004123"/>
    </source>
</evidence>
<dbReference type="EMBL" id="GBXI01002695">
    <property type="protein sequence ID" value="JAD11597.1"/>
    <property type="molecule type" value="Transcribed_RNA"/>
</dbReference>